<evidence type="ECO:0000259" key="2">
    <source>
        <dbReference type="PROSITE" id="PS50022"/>
    </source>
</evidence>
<dbReference type="InterPro" id="IPR013424">
    <property type="entry name" value="Ice-binding_C"/>
</dbReference>
<comment type="caution">
    <text evidence="3">The sequence shown here is derived from an EMBL/GenBank/DDBJ whole genome shotgun (WGS) entry which is preliminary data.</text>
</comment>
<feature type="chain" id="PRO_5045908013" description="F5/8 type C domain-containing protein" evidence="1">
    <location>
        <begin position="19"/>
        <end position="194"/>
    </location>
</feature>
<dbReference type="Pfam" id="PF00754">
    <property type="entry name" value="F5_F8_type_C"/>
    <property type="match status" value="1"/>
</dbReference>
<evidence type="ECO:0000256" key="1">
    <source>
        <dbReference type="SAM" id="SignalP"/>
    </source>
</evidence>
<dbReference type="RefSeq" id="WP_343859291.1">
    <property type="nucleotide sequence ID" value="NZ_BAAAFD010000004.1"/>
</dbReference>
<feature type="signal peptide" evidence="1">
    <location>
        <begin position="1"/>
        <end position="18"/>
    </location>
</feature>
<reference evidence="3 4" key="1">
    <citation type="journal article" date="2019" name="Int. J. Syst. Evol. Microbiol.">
        <title>The Global Catalogue of Microorganisms (GCM) 10K type strain sequencing project: providing services to taxonomists for standard genome sequencing and annotation.</title>
        <authorList>
            <consortium name="The Broad Institute Genomics Platform"/>
            <consortium name="The Broad Institute Genome Sequencing Center for Infectious Disease"/>
            <person name="Wu L."/>
            <person name="Ma J."/>
        </authorList>
    </citation>
    <scope>NUCLEOTIDE SEQUENCE [LARGE SCALE GENOMIC DNA]</scope>
    <source>
        <strain evidence="3 4">JCM 15896</strain>
    </source>
</reference>
<name>A0ABN1LJZ1_9ALTE</name>
<dbReference type="NCBIfam" id="TIGR02595">
    <property type="entry name" value="PEP_CTERM"/>
    <property type="match status" value="1"/>
</dbReference>
<feature type="domain" description="F5/8 type C" evidence="2">
    <location>
        <begin position="9"/>
        <end position="165"/>
    </location>
</feature>
<dbReference type="InterPro" id="IPR000421">
    <property type="entry name" value="FA58C"/>
</dbReference>
<sequence length="194" mass="20695">MRKIVWLFTYLIASSVNAGVISISNVTASSTWSTYNVDNLINGSGLIGSLHSGEYTGKWMTNNTVTGSLLFDFGSVFDLTSSSIWNYGNGCCGIDRSVKDLSAEYSIDGITFFAIGDFILNQPVGDPFASETIALNASAQYIRFNLNSNYGSAYTGLSEVQFNGTAAAVPEPTSFVLLALGIAGLGFSRKKKIS</sequence>
<evidence type="ECO:0000313" key="3">
    <source>
        <dbReference type="EMBL" id="GAA0856680.1"/>
    </source>
</evidence>
<keyword evidence="1" id="KW-0732">Signal</keyword>
<dbReference type="Proteomes" id="UP001500359">
    <property type="component" value="Unassembled WGS sequence"/>
</dbReference>
<organism evidence="3 4">
    <name type="scientific">Aliiglaciecola litoralis</name>
    <dbReference type="NCBI Taxonomy" id="582857"/>
    <lineage>
        <taxon>Bacteria</taxon>
        <taxon>Pseudomonadati</taxon>
        <taxon>Pseudomonadota</taxon>
        <taxon>Gammaproteobacteria</taxon>
        <taxon>Alteromonadales</taxon>
        <taxon>Alteromonadaceae</taxon>
        <taxon>Aliiglaciecola</taxon>
    </lineage>
</organism>
<dbReference type="Gene3D" id="2.60.120.260">
    <property type="entry name" value="Galactose-binding domain-like"/>
    <property type="match status" value="1"/>
</dbReference>
<dbReference type="SUPFAM" id="SSF49785">
    <property type="entry name" value="Galactose-binding domain-like"/>
    <property type="match status" value="1"/>
</dbReference>
<gene>
    <name evidence="3" type="ORF">GCM10009114_19570</name>
</gene>
<protein>
    <recommendedName>
        <fullName evidence="2">F5/8 type C domain-containing protein</fullName>
    </recommendedName>
</protein>
<proteinExistence type="predicted"/>
<evidence type="ECO:0000313" key="4">
    <source>
        <dbReference type="Proteomes" id="UP001500359"/>
    </source>
</evidence>
<dbReference type="PROSITE" id="PS50022">
    <property type="entry name" value="FA58C_3"/>
    <property type="match status" value="1"/>
</dbReference>
<dbReference type="InterPro" id="IPR008979">
    <property type="entry name" value="Galactose-bd-like_sf"/>
</dbReference>
<accession>A0ABN1LJZ1</accession>
<dbReference type="EMBL" id="BAAAFD010000004">
    <property type="protein sequence ID" value="GAA0856680.1"/>
    <property type="molecule type" value="Genomic_DNA"/>
</dbReference>
<dbReference type="Pfam" id="PF07589">
    <property type="entry name" value="PEP-CTERM"/>
    <property type="match status" value="1"/>
</dbReference>
<keyword evidence="4" id="KW-1185">Reference proteome</keyword>